<dbReference type="PRINTS" id="PR00011">
    <property type="entry name" value="EGFLAMININ"/>
</dbReference>
<evidence type="ECO:0000256" key="4">
    <source>
        <dbReference type="ARBA" id="ARBA00022729"/>
    </source>
</evidence>
<feature type="disulfide bond" evidence="10">
    <location>
        <begin position="748"/>
        <end position="757"/>
    </location>
</feature>
<keyword evidence="14" id="KW-1185">Reference proteome</keyword>
<proteinExistence type="predicted"/>
<dbReference type="GO" id="GO:0009888">
    <property type="term" value="P:tissue development"/>
    <property type="evidence" value="ECO:0007669"/>
    <property type="project" value="TreeGrafter"/>
</dbReference>
<feature type="domain" description="Laminin EGF-like" evidence="12">
    <location>
        <begin position="725"/>
        <end position="777"/>
    </location>
</feature>
<dbReference type="PANTHER" id="PTHR10574">
    <property type="entry name" value="NETRIN/LAMININ-RELATED"/>
    <property type="match status" value="1"/>
</dbReference>
<name>A0A6P3GCF3_BISBB</name>
<feature type="disulfide bond" evidence="10">
    <location>
        <begin position="1211"/>
        <end position="1220"/>
    </location>
</feature>
<dbReference type="FunFam" id="2.10.25.10:FF:000090">
    <property type="entry name" value="laminin subunit alpha"/>
    <property type="match status" value="1"/>
</dbReference>
<evidence type="ECO:0000259" key="13">
    <source>
        <dbReference type="PROSITE" id="PS51117"/>
    </source>
</evidence>
<feature type="disulfide bond" evidence="10">
    <location>
        <begin position="587"/>
        <end position="596"/>
    </location>
</feature>
<evidence type="ECO:0000256" key="11">
    <source>
        <dbReference type="SAM" id="MobiDB-lite"/>
    </source>
</evidence>
<evidence type="ECO:0000256" key="6">
    <source>
        <dbReference type="ARBA" id="ARBA00022869"/>
    </source>
</evidence>
<evidence type="ECO:0000256" key="1">
    <source>
        <dbReference type="ARBA" id="ARBA00004302"/>
    </source>
</evidence>
<keyword evidence="9 10" id="KW-0424">Laminin EGF-like domain</keyword>
<feature type="region of interest" description="Disordered" evidence="11">
    <location>
        <begin position="84"/>
        <end position="148"/>
    </location>
</feature>
<dbReference type="RefSeq" id="XP_010827291.1">
    <property type="nucleotide sequence ID" value="XM_010828989.1"/>
</dbReference>
<dbReference type="PANTHER" id="PTHR10574:SF285">
    <property type="entry name" value="LAMININ SUBUNIT ALPHA-3"/>
    <property type="match status" value="1"/>
</dbReference>
<comment type="caution">
    <text evidence="10">Lacks conserved residue(s) required for the propagation of feature annotation.</text>
</comment>
<keyword evidence="8" id="KW-0325">Glycoprotein</keyword>
<keyword evidence="7 10" id="KW-1015">Disulfide bond</keyword>
<dbReference type="SMART" id="SM00180">
    <property type="entry name" value="EGF_Lam"/>
    <property type="match status" value="9"/>
</dbReference>
<organism evidence="14 15">
    <name type="scientific">Bison bison bison</name>
    <name type="common">North American plains bison</name>
    <dbReference type="NCBI Taxonomy" id="43346"/>
    <lineage>
        <taxon>Eukaryota</taxon>
        <taxon>Metazoa</taxon>
        <taxon>Chordata</taxon>
        <taxon>Craniata</taxon>
        <taxon>Vertebrata</taxon>
        <taxon>Euteleostomi</taxon>
        <taxon>Mammalia</taxon>
        <taxon>Eutheria</taxon>
        <taxon>Laurasiatheria</taxon>
        <taxon>Artiodactyla</taxon>
        <taxon>Ruminantia</taxon>
        <taxon>Pecora</taxon>
        <taxon>Bovidae</taxon>
        <taxon>Bovinae</taxon>
        <taxon>Bison</taxon>
    </lineage>
</organism>
<reference evidence="15" key="1">
    <citation type="submission" date="2025-08" db="UniProtKB">
        <authorList>
            <consortium name="RefSeq"/>
        </authorList>
    </citation>
    <scope>IDENTIFICATION</scope>
    <source>
        <tissue evidence="15">Blood</tissue>
    </source>
</reference>
<keyword evidence="5" id="KW-0677">Repeat</keyword>
<dbReference type="Proteomes" id="UP000515208">
    <property type="component" value="Unplaced"/>
</dbReference>
<feature type="disulfide bond" evidence="10">
    <location>
        <begin position="654"/>
        <end position="663"/>
    </location>
</feature>
<dbReference type="GO" id="GO:0005201">
    <property type="term" value="F:extracellular matrix structural constituent"/>
    <property type="evidence" value="ECO:0007669"/>
    <property type="project" value="TreeGrafter"/>
</dbReference>
<dbReference type="SMART" id="SM00181">
    <property type="entry name" value="EGF"/>
    <property type="match status" value="5"/>
</dbReference>
<feature type="domain" description="Laminin N-terminal" evidence="13">
    <location>
        <begin position="185"/>
        <end position="440"/>
    </location>
</feature>
<dbReference type="Gene3D" id="2.60.120.260">
    <property type="entry name" value="Galactose-binding domain-like"/>
    <property type="match status" value="1"/>
</dbReference>
<dbReference type="FunFam" id="2.10.25.10:FF:000011">
    <property type="entry name" value="Cadherin EGF LAG seven-pass G-type receptor"/>
    <property type="match status" value="1"/>
</dbReference>
<evidence type="ECO:0000259" key="12">
    <source>
        <dbReference type="PROSITE" id="PS50027"/>
    </source>
</evidence>
<protein>
    <submittedName>
        <fullName evidence="15">Laminin subunit alpha-3-like</fullName>
    </submittedName>
</protein>
<dbReference type="GO" id="GO:0005604">
    <property type="term" value="C:basement membrane"/>
    <property type="evidence" value="ECO:0007669"/>
    <property type="project" value="UniProtKB-SubCell"/>
</dbReference>
<dbReference type="CDD" id="cd00055">
    <property type="entry name" value="EGF_Lam"/>
    <property type="match status" value="8"/>
</dbReference>
<dbReference type="OrthoDB" id="18487at2759"/>
<dbReference type="Pfam" id="PF00053">
    <property type="entry name" value="EGF_laminin"/>
    <property type="match status" value="7"/>
</dbReference>
<dbReference type="Pfam" id="PF00055">
    <property type="entry name" value="Laminin_N"/>
    <property type="match status" value="1"/>
</dbReference>
<feature type="compositionally biased region" description="Basic residues" evidence="11">
    <location>
        <begin position="96"/>
        <end position="114"/>
    </location>
</feature>
<dbReference type="SUPFAM" id="SSF57196">
    <property type="entry name" value="EGF/Laminin"/>
    <property type="match status" value="8"/>
</dbReference>
<dbReference type="InterPro" id="IPR008211">
    <property type="entry name" value="Laminin_N"/>
</dbReference>
<dbReference type="FunFam" id="2.10.25.10:FF:000390">
    <property type="entry name" value="Laminin subunit alpha 3"/>
    <property type="match status" value="1"/>
</dbReference>
<feature type="disulfide bond" evidence="10">
    <location>
        <begin position="1190"/>
        <end position="1202"/>
    </location>
</feature>
<feature type="domain" description="Laminin EGF-like" evidence="12">
    <location>
        <begin position="568"/>
        <end position="611"/>
    </location>
</feature>
<feature type="domain" description="Laminin EGF-like" evidence="12">
    <location>
        <begin position="679"/>
        <end position="724"/>
    </location>
</feature>
<gene>
    <name evidence="15" type="primary">LOC104980339</name>
</gene>
<dbReference type="PROSITE" id="PS51117">
    <property type="entry name" value="LAMININ_NTER"/>
    <property type="match status" value="1"/>
</dbReference>
<dbReference type="KEGG" id="bbis:104980339"/>
<feature type="disulfide bond" evidence="10">
    <location>
        <begin position="679"/>
        <end position="691"/>
    </location>
</feature>
<evidence type="ECO:0000256" key="7">
    <source>
        <dbReference type="ARBA" id="ARBA00023157"/>
    </source>
</evidence>
<feature type="disulfide bond" evidence="10">
    <location>
        <begin position="681"/>
        <end position="698"/>
    </location>
</feature>
<dbReference type="FunFam" id="2.60.120.260:FF:000022">
    <property type="entry name" value="Laminin subunit alpha 5"/>
    <property type="match status" value="1"/>
</dbReference>
<feature type="region of interest" description="Disordered" evidence="11">
    <location>
        <begin position="1"/>
        <end position="53"/>
    </location>
</feature>
<evidence type="ECO:0000256" key="2">
    <source>
        <dbReference type="ARBA" id="ARBA00022525"/>
    </source>
</evidence>
<keyword evidence="2" id="KW-0964">Secreted</keyword>
<evidence type="ECO:0000256" key="3">
    <source>
        <dbReference type="ARBA" id="ARBA00022530"/>
    </source>
</evidence>
<dbReference type="FunFam" id="2.10.25.10:FF:000209">
    <property type="entry name" value="Laminin subunit alpha 5"/>
    <property type="match status" value="1"/>
</dbReference>
<keyword evidence="4" id="KW-0732">Signal</keyword>
<evidence type="ECO:0000256" key="10">
    <source>
        <dbReference type="PROSITE-ProRule" id="PRU00460"/>
    </source>
</evidence>
<comment type="subcellular location">
    <subcellularLocation>
        <location evidence="1">Secreted</location>
        <location evidence="1">Extracellular space</location>
        <location evidence="1">Extracellular matrix</location>
        <location evidence="1">Basement membrane</location>
    </subcellularLocation>
</comment>
<keyword evidence="3" id="KW-0272">Extracellular matrix</keyword>
<dbReference type="FunFam" id="2.10.25.10:FF:000083">
    <property type="entry name" value="Laminin subunit alpha"/>
    <property type="match status" value="1"/>
</dbReference>
<evidence type="ECO:0000256" key="9">
    <source>
        <dbReference type="ARBA" id="ARBA00023292"/>
    </source>
</evidence>
<dbReference type="GeneID" id="104980339"/>
<dbReference type="FunFam" id="2.10.25.10:FF:000034">
    <property type="entry name" value="Laminin subunit alpha 3"/>
    <property type="match status" value="1"/>
</dbReference>
<feature type="disulfide bond" evidence="10">
    <location>
        <begin position="700"/>
        <end position="709"/>
    </location>
</feature>
<evidence type="ECO:0000313" key="15">
    <source>
        <dbReference type="RefSeq" id="XP_010827291.1"/>
    </source>
</evidence>
<feature type="disulfide bond" evidence="10">
    <location>
        <begin position="1192"/>
        <end position="1209"/>
    </location>
</feature>
<dbReference type="GO" id="GO:0005576">
    <property type="term" value="C:extracellular region"/>
    <property type="evidence" value="ECO:0007669"/>
    <property type="project" value="UniProtKB-ARBA"/>
</dbReference>
<accession>A0A6P3GCF3</accession>
<feature type="domain" description="Laminin EGF-like" evidence="12">
    <location>
        <begin position="1190"/>
        <end position="1235"/>
    </location>
</feature>
<dbReference type="GO" id="GO:0009887">
    <property type="term" value="P:animal organ morphogenesis"/>
    <property type="evidence" value="ECO:0007669"/>
    <property type="project" value="TreeGrafter"/>
</dbReference>
<dbReference type="GO" id="GO:0007411">
    <property type="term" value="P:axon guidance"/>
    <property type="evidence" value="ECO:0007669"/>
    <property type="project" value="TreeGrafter"/>
</dbReference>
<dbReference type="SMART" id="SM00136">
    <property type="entry name" value="LamNT"/>
    <property type="match status" value="1"/>
</dbReference>
<dbReference type="Gene3D" id="2.10.25.10">
    <property type="entry name" value="Laminin"/>
    <property type="match status" value="7"/>
</dbReference>
<evidence type="ECO:0000313" key="14">
    <source>
        <dbReference type="Proteomes" id="UP000515208"/>
    </source>
</evidence>
<feature type="disulfide bond" evidence="10">
    <location>
        <begin position="634"/>
        <end position="646"/>
    </location>
</feature>
<evidence type="ECO:0000256" key="8">
    <source>
        <dbReference type="ARBA" id="ARBA00023180"/>
    </source>
</evidence>
<dbReference type="InterPro" id="IPR050440">
    <property type="entry name" value="Laminin/Netrin_ECM"/>
</dbReference>
<dbReference type="PROSITE" id="PS01248">
    <property type="entry name" value="EGF_LAM_1"/>
    <property type="match status" value="1"/>
</dbReference>
<sequence>MGRLKDFPQVRGPPRGSGEADYPISARAVGRWGGPGLPSAAGLGTGTRLWPSPPAKFAARWRSRSLRAEAQRCQFLVGRVPAAAAARSSPEEPPPRRRHPARGARARIRRHHPRPGGARSSREHRSRGRGVPSPSAGRPARRTARGGMAAAGRARDWVPGSVLPLLSLLLVQAGCAAARHPQSPAGLSLHPPYFNLAEAARIWATATCGEREPGGTRPRPELYCKLVGGPTAPGSGHTIQGQFCDYCNSEDPRKAHPVTNAIDGSERWWQSPPLSSGMQYNKVNVTLDLGQLFQVAYVLIKFANSPRPDLWVLERSVDFGSTYSPWQYFAHSKVDCLEQFGQEANRAITRDDDVLCTTEYSRIVPLENGEVVVSLINGRPGAKNFTFSHALREFTKATNIRLRFLRTNTLLGHLISKAQRDPTVTRRYYYSIKDISIGGRCVCNGHAEVCNANNPEKLFRCECQHNTCGDTCDRCCMGYNQRRWRPAMGKQSNECEACNCHGHSTDCYYDPDVERQQASLNIQGLYEGGGVCINCQHNTAGVNCEKCAKGYYRPYGIPVHAPDGCIPCSCHPEHAEDCEQGSGRCTCRPNFRGDHCEECAAGYYHFPVCSRIPILPISTPSPEDPVAGDIIKGCDCNLEGVLPEICDAQGRCLCRPGVGGARCDTCRLGFYSFPICQACQCSALGSYQTPCSPVTGQCECRPGITGQRCDRCLSGASDFPHCQECRCHVAGTMSGIGECGQLDGDCHCKSHVGGDSCDTCEDGYFALEKSNYFGCQGCQCDIGGAVTPVCSGRSGVCQCREHVVGQACQRPENNYYFPDLHHMRYEIEDGTTPRGRALRFGFDPLEFPEFSWRGYAQMTPVQDYLVLLPRDYYEAPSLQLPVTEPCAHVGHPQENCLLYQHLPVTRFPCALACEARHFLLDGEPRPLAVRQPTPAHPVMADLSGREVELHLRLRVPRVGHYVIMVEYATEADQLSEVAVHVQSPGADLAGRVDIYSCKYCVLCRSTVTDSRGRLAVYELLADADVQLTARMAQFLLNQVTLRGLVPRPGRYVIVVHFYQPAHPTFPAQVSVDGGRLQAGVFRASFCPHVLGCRDQVITGDQVEFDISEPEVALTVTVPEGKSLVLVRILVVPAENYDYQILHRKSLDKSLEFVTNCGGDSFYIDPQRASEFCKNSARSLVALYHEGALPCECHPAGATGHPCSPEGGQCPCRPHVIGRQCTRCQTGFYGFPHCKPCSCGRRLCEETTGRCLCPPLTVRPQCDVCEVYSFSFHPLAGCEGCNCSRTGTDGTATPECDGDHGQCRRRHENRSILSPLLVTPPRLGYRMSGSVAVIRV</sequence>
<feature type="domain" description="Laminin EGF-like" evidence="12">
    <location>
        <begin position="634"/>
        <end position="678"/>
    </location>
</feature>
<dbReference type="PROSITE" id="PS50027">
    <property type="entry name" value="EGF_LAM_2"/>
    <property type="match status" value="5"/>
</dbReference>
<dbReference type="InterPro" id="IPR000742">
    <property type="entry name" value="EGF"/>
</dbReference>
<evidence type="ECO:0000256" key="5">
    <source>
        <dbReference type="ARBA" id="ARBA00022737"/>
    </source>
</evidence>
<dbReference type="FunFam" id="2.10.25.10:FF:000069">
    <property type="entry name" value="Laminin subunit alpha 1"/>
    <property type="match status" value="1"/>
</dbReference>
<dbReference type="InterPro" id="IPR002049">
    <property type="entry name" value="LE_dom"/>
</dbReference>
<keyword evidence="6" id="KW-0084">Basement membrane</keyword>